<protein>
    <submittedName>
        <fullName evidence="1">Uncharacterized protein</fullName>
    </submittedName>
</protein>
<dbReference type="EnsemblPlants" id="PGSC0003DMT400096165">
    <property type="protein sequence ID" value="PGSC0003DMT400096165"/>
    <property type="gene ID" value="PGSC0003DMG400045736"/>
</dbReference>
<reference evidence="2" key="1">
    <citation type="journal article" date="2011" name="Nature">
        <title>Genome sequence and analysis of the tuber crop potato.</title>
        <authorList>
            <consortium name="The Potato Genome Sequencing Consortium"/>
        </authorList>
    </citation>
    <scope>NUCLEOTIDE SEQUENCE [LARGE SCALE GENOMIC DNA]</scope>
    <source>
        <strain evidence="2">cv. DM1-3 516 R44</strain>
    </source>
</reference>
<dbReference type="Gramene" id="PGSC0003DMT400096165">
    <property type="protein sequence ID" value="PGSC0003DMT400096165"/>
    <property type="gene ID" value="PGSC0003DMG400045736"/>
</dbReference>
<reference evidence="1" key="2">
    <citation type="submission" date="2015-06" db="UniProtKB">
        <authorList>
            <consortium name="EnsemblPlants"/>
        </authorList>
    </citation>
    <scope>IDENTIFICATION</scope>
    <source>
        <strain evidence="1">DM1-3 516 R44</strain>
    </source>
</reference>
<accession>M1DXV0</accession>
<dbReference type="HOGENOM" id="CLU_158939_0_0_1"/>
<proteinExistence type="predicted"/>
<dbReference type="InParanoid" id="M1DXV0"/>
<dbReference type="AlphaFoldDB" id="M1DXV0"/>
<evidence type="ECO:0000313" key="1">
    <source>
        <dbReference type="EnsemblPlants" id="PGSC0003DMT400096165"/>
    </source>
</evidence>
<sequence>MPNDGHKRLNARFSITTDRTQYLELKNFNDTTHLKIVRLIVFMRDYGDEMFNSRTQRHFSKGIRNSTLKVLELEDTTSLKDAQLTKFMQKYGHETLDSMVNIALWNSLFGHFRAVMQKK</sequence>
<keyword evidence="2" id="KW-1185">Reference proteome</keyword>
<evidence type="ECO:0000313" key="2">
    <source>
        <dbReference type="Proteomes" id="UP000011115"/>
    </source>
</evidence>
<name>M1DXV0_SOLTU</name>
<dbReference type="Proteomes" id="UP000011115">
    <property type="component" value="Unassembled WGS sequence"/>
</dbReference>
<dbReference type="PaxDb" id="4113-PGSC0003DMT400096165"/>
<organism evidence="1 2">
    <name type="scientific">Solanum tuberosum</name>
    <name type="common">Potato</name>
    <dbReference type="NCBI Taxonomy" id="4113"/>
    <lineage>
        <taxon>Eukaryota</taxon>
        <taxon>Viridiplantae</taxon>
        <taxon>Streptophyta</taxon>
        <taxon>Embryophyta</taxon>
        <taxon>Tracheophyta</taxon>
        <taxon>Spermatophyta</taxon>
        <taxon>Magnoliopsida</taxon>
        <taxon>eudicotyledons</taxon>
        <taxon>Gunneridae</taxon>
        <taxon>Pentapetalae</taxon>
        <taxon>asterids</taxon>
        <taxon>lamiids</taxon>
        <taxon>Solanales</taxon>
        <taxon>Solanaceae</taxon>
        <taxon>Solanoideae</taxon>
        <taxon>Solaneae</taxon>
        <taxon>Solanum</taxon>
    </lineage>
</organism>